<feature type="compositionally biased region" description="Polar residues" evidence="1">
    <location>
        <begin position="1135"/>
        <end position="1148"/>
    </location>
</feature>
<dbReference type="EMBL" id="JAAQHG020000001">
    <property type="protein sequence ID" value="KAL1591053.1"/>
    <property type="molecule type" value="Genomic_DNA"/>
</dbReference>
<accession>A0AB34L1E1</accession>
<feature type="region of interest" description="Disordered" evidence="1">
    <location>
        <begin position="1076"/>
        <end position="1153"/>
    </location>
</feature>
<feature type="compositionally biased region" description="Polar residues" evidence="1">
    <location>
        <begin position="817"/>
        <end position="835"/>
    </location>
</feature>
<gene>
    <name evidence="3" type="ORF">WHR41_00350</name>
</gene>
<sequence>MPVSTFSHGSAALRTESARSEIVSRWQSTRERILIDERRVRECEIQEMDGTGLHERGDWPMRPPSTSPPIEGNNGQEIAAGMQWCEGSHHITDVTAEREPEVQWVVEQDESEEHRRLQALSGNGVTERGRATLMPVREEEESHPPRESRLKGQDSATSVATSDVGETALIDRQQEQQRNREQAGSRLSVDEYMQRHSSSPSPSPSDISNDNYQSSPFGQSIPAAASELGQTNGNPADRLTPDNSQRTSPVFNGSNAPSTLHIRQNSIAKSSPLEGNSRASSACNTYPALQTTQNKDRIRYSWQSSQDDEPNRPRINVIKLVSNTVTSSAGFPQGEAFGFSTSPRGRRIAVFNSARLYILQTAALPVGISQDYALKRRPLAVEVLDDGTCLAILADPHTVNVYDLSHHRLRRSKTIKLDFPTSCIALAPTGGLIAAAYDGGVEIFSLDPAALPTDRRAVRSQRMDRLSFSQDGSTLLGTTTRINASSSVVVNVPVFPTSPDGVPTSGELKEAWCSELLHPENIRNSSHATFMRDNKTTCNDRLFAWNGIADTFGLLDTNDLQYGRVDFPIVVSPPLSTCGGLGAAIHSCPTVDEQGDTVAMIVNDRTIRLYIVPHKAAESDVSIEAHSIDHELDEGYGCPFSEVRWVYSEAGQSTSLGNHAHVQGRLLVTSPGSFGDAGSPEEFTQDVEAGRIILFDFDPQFAGRAGQTFSLTLGKSPPQMLEEPQIDVADEVALVRRRTVNQSKGSILSQRPVTLGRAATTFNSTRNGLRSASPALLRRPSSFSSGPASHPDAARSLPDLMETNEANDARAAMEEPFSNTAPRSQASLQRAASNAQRHRFQALEERVHERMSIDSTNAFFPLPEYTEEPNAPLPSRFRVMAGLDAPVRSTPKPAVVTRQNAGHAPGPASAPVSENFSADRAFASAMAPSRNSYETNRSFYAGHMPRGLQRAYSNAASRVGAGPVPRLIGDWENVSPVIPPAHRGFPPTSTDAITQSNSSRVSQEEQDYTVASGQNGRYRYSTSLLNPPGHQQPDRSLESVPFYDALRATPTLPPQQFTNFATNRRLPPHIQAFREAAAAQGSSSLFPTTQPTDQVPHRQIEPASTVPHPVTAWHPPAPSEPAAPAPSIPRAGGRNPTNGHNRRSSQNGKMGFPSVIKARKLGLFKRKRVAGDELPPYDAGEDESHQKVVSWMAGRKQKEGGCVVM</sequence>
<proteinExistence type="predicted"/>
<dbReference type="InterPro" id="IPR011044">
    <property type="entry name" value="Quino_amine_DH_bsu"/>
</dbReference>
<organism evidence="3 4">
    <name type="scientific">Cladosporium halotolerans</name>
    <dbReference type="NCBI Taxonomy" id="1052096"/>
    <lineage>
        <taxon>Eukaryota</taxon>
        <taxon>Fungi</taxon>
        <taxon>Dikarya</taxon>
        <taxon>Ascomycota</taxon>
        <taxon>Pezizomycotina</taxon>
        <taxon>Dothideomycetes</taxon>
        <taxon>Dothideomycetidae</taxon>
        <taxon>Cladosporiales</taxon>
        <taxon>Cladosporiaceae</taxon>
        <taxon>Cladosporium</taxon>
    </lineage>
</organism>
<dbReference type="Proteomes" id="UP000803884">
    <property type="component" value="Unassembled WGS sequence"/>
</dbReference>
<feature type="compositionally biased region" description="Polar residues" evidence="1">
    <location>
        <begin position="760"/>
        <end position="770"/>
    </location>
</feature>
<feature type="compositionally biased region" description="Polar residues" evidence="1">
    <location>
        <begin position="206"/>
        <end position="218"/>
    </location>
</feature>
<feature type="compositionally biased region" description="Polar residues" evidence="1">
    <location>
        <begin position="987"/>
        <end position="1001"/>
    </location>
</feature>
<dbReference type="SUPFAM" id="SSF50969">
    <property type="entry name" value="YVTN repeat-like/Quinoprotein amine dehydrogenase"/>
    <property type="match status" value="1"/>
</dbReference>
<feature type="region of interest" description="Disordered" evidence="1">
    <location>
        <begin position="813"/>
        <end position="839"/>
    </location>
</feature>
<evidence type="ECO:0000313" key="4">
    <source>
        <dbReference type="Proteomes" id="UP000803884"/>
    </source>
</evidence>
<comment type="caution">
    <text evidence="3">The sequence shown here is derived from an EMBL/GenBank/DDBJ whole genome shotgun (WGS) entry which is preliminary data.</text>
</comment>
<feature type="compositionally biased region" description="Pro residues" evidence="1">
    <location>
        <begin position="1115"/>
        <end position="1127"/>
    </location>
</feature>
<evidence type="ECO:0000259" key="2">
    <source>
        <dbReference type="Pfam" id="PF23749"/>
    </source>
</evidence>
<dbReference type="InterPro" id="IPR055589">
    <property type="entry name" value="DUF7165"/>
</dbReference>
<evidence type="ECO:0000313" key="3">
    <source>
        <dbReference type="EMBL" id="KAL1591053.1"/>
    </source>
</evidence>
<feature type="compositionally biased region" description="Polar residues" evidence="1">
    <location>
        <begin position="241"/>
        <end position="293"/>
    </location>
</feature>
<dbReference type="Gene3D" id="2.130.10.10">
    <property type="entry name" value="YVTN repeat-like/Quinoprotein amine dehydrogenase"/>
    <property type="match status" value="1"/>
</dbReference>
<keyword evidence="4" id="KW-1185">Reference proteome</keyword>
<evidence type="ECO:0000256" key="1">
    <source>
        <dbReference type="SAM" id="MobiDB-lite"/>
    </source>
</evidence>
<protein>
    <recommendedName>
        <fullName evidence="2">DUF7165 domain-containing protein</fullName>
    </recommendedName>
</protein>
<feature type="region of interest" description="Disordered" evidence="1">
    <location>
        <begin position="758"/>
        <end position="798"/>
    </location>
</feature>
<dbReference type="InterPro" id="IPR015943">
    <property type="entry name" value="WD40/YVTN_repeat-like_dom_sf"/>
</dbReference>
<name>A0AB34L1E1_9PEZI</name>
<feature type="compositionally biased region" description="Basic and acidic residues" evidence="1">
    <location>
        <begin position="172"/>
        <end position="194"/>
    </location>
</feature>
<feature type="region of interest" description="Disordered" evidence="1">
    <location>
        <begin position="983"/>
        <end position="1008"/>
    </location>
</feature>
<feature type="compositionally biased region" description="Basic and acidic residues" evidence="1">
    <location>
        <begin position="136"/>
        <end position="152"/>
    </location>
</feature>
<dbReference type="GeneID" id="96001794"/>
<feature type="domain" description="DUF7165" evidence="2">
    <location>
        <begin position="313"/>
        <end position="619"/>
    </location>
</feature>
<feature type="region of interest" description="Disordered" evidence="1">
    <location>
        <begin position="108"/>
        <end position="297"/>
    </location>
</feature>
<dbReference type="AlphaFoldDB" id="A0AB34L1E1"/>
<dbReference type="RefSeq" id="XP_069234158.1">
    <property type="nucleotide sequence ID" value="XM_069368956.1"/>
</dbReference>
<dbReference type="Pfam" id="PF23749">
    <property type="entry name" value="DUF7165"/>
    <property type="match status" value="1"/>
</dbReference>
<reference evidence="3 4" key="1">
    <citation type="journal article" date="2020" name="Microbiol. Resour. Announc.">
        <title>Draft Genome Sequence of a Cladosporium Species Isolated from the Mesophotic Ascidian Didemnum maculosum.</title>
        <authorList>
            <person name="Gioti A."/>
            <person name="Siaperas R."/>
            <person name="Nikolaivits E."/>
            <person name="Le Goff G."/>
            <person name="Ouazzani J."/>
            <person name="Kotoulas G."/>
            <person name="Topakas E."/>
        </authorList>
    </citation>
    <scope>NUCLEOTIDE SEQUENCE [LARGE SCALE GENOMIC DNA]</scope>
    <source>
        <strain evidence="3 4">TM138-S3</strain>
    </source>
</reference>
<feature type="compositionally biased region" description="Polar residues" evidence="1">
    <location>
        <begin position="1080"/>
        <end position="1093"/>
    </location>
</feature>